<dbReference type="Gene3D" id="3.40.630.10">
    <property type="entry name" value="Zn peptidases"/>
    <property type="match status" value="1"/>
</dbReference>
<evidence type="ECO:0000313" key="3">
    <source>
        <dbReference type="Proteomes" id="UP000075615"/>
    </source>
</evidence>
<dbReference type="Pfam" id="PF04389">
    <property type="entry name" value="Peptidase_M28"/>
    <property type="match status" value="1"/>
</dbReference>
<sequence>MLEDLRKLSHDAAEGRKTGTKGAEIARQFIVKQIERVKPKRFVKGYRHPFTFISKGDTVMGENIISYIQGVSDSAFIITAHYDHVGIINGEVFNGADDNASGVAAMLAMMEYFKNNKPRHTLIFAALDGEEMGLQGAKAIFNDPNTPIKNVILNINMDMISMNDKNELYVAGTHFYPRYKSILEKVEIPPLRLRFGHDSPDLGKDDWTMQSDHGVFHKNNIPFLYFGVEDHEHYHKGSDEFENVNQSFYIKAAHAVLYSIIELDRNLN</sequence>
<accession>A0A150XZ21</accession>
<dbReference type="GO" id="GO:0008235">
    <property type="term" value="F:metalloexopeptidase activity"/>
    <property type="evidence" value="ECO:0007669"/>
    <property type="project" value="InterPro"/>
</dbReference>
<feature type="domain" description="Peptidase M28" evidence="1">
    <location>
        <begin position="63"/>
        <end position="258"/>
    </location>
</feature>
<proteinExistence type="predicted"/>
<protein>
    <recommendedName>
        <fullName evidence="1">Peptidase M28 domain-containing protein</fullName>
    </recommendedName>
</protein>
<comment type="caution">
    <text evidence="2">The sequence shown here is derived from an EMBL/GenBank/DDBJ whole genome shotgun (WGS) entry which is preliminary data.</text>
</comment>
<dbReference type="PANTHER" id="PTHR12147:SF26">
    <property type="entry name" value="PEPTIDASE M28 DOMAIN-CONTAINING PROTEIN"/>
    <property type="match status" value="1"/>
</dbReference>
<dbReference type="InterPro" id="IPR045175">
    <property type="entry name" value="M28_fam"/>
</dbReference>
<dbReference type="InterPro" id="IPR007484">
    <property type="entry name" value="Peptidase_M28"/>
</dbReference>
<dbReference type="GO" id="GO:0006508">
    <property type="term" value="P:proteolysis"/>
    <property type="evidence" value="ECO:0007669"/>
    <property type="project" value="InterPro"/>
</dbReference>
<reference evidence="2 3" key="1">
    <citation type="submission" date="2016-01" db="EMBL/GenBank/DDBJ databases">
        <title>Genome sequencing of Roseivirga echinicomitans KMM 6058.</title>
        <authorList>
            <person name="Selvaratnam C."/>
            <person name="Thevarajoo S."/>
            <person name="Goh K.M."/>
            <person name="Ee R."/>
            <person name="Chan K.-G."/>
            <person name="Chong C.S."/>
        </authorList>
    </citation>
    <scope>NUCLEOTIDE SEQUENCE [LARGE SCALE GENOMIC DNA]</scope>
    <source>
        <strain evidence="2 3">KMM 6058</strain>
    </source>
</reference>
<gene>
    <name evidence="2" type="ORF">AWN68_02100</name>
</gene>
<name>A0A150XZ21_9BACT</name>
<dbReference type="STRING" id="296218.AWN68_02100"/>
<keyword evidence="3" id="KW-1185">Reference proteome</keyword>
<dbReference type="SUPFAM" id="SSF53187">
    <property type="entry name" value="Zn-dependent exopeptidases"/>
    <property type="match status" value="1"/>
</dbReference>
<dbReference type="Proteomes" id="UP000075615">
    <property type="component" value="Unassembled WGS sequence"/>
</dbReference>
<dbReference type="EMBL" id="LRDB01000001">
    <property type="protein sequence ID" value="KYG83904.1"/>
    <property type="molecule type" value="Genomic_DNA"/>
</dbReference>
<evidence type="ECO:0000259" key="1">
    <source>
        <dbReference type="Pfam" id="PF04389"/>
    </source>
</evidence>
<dbReference type="PANTHER" id="PTHR12147">
    <property type="entry name" value="METALLOPEPTIDASE M28 FAMILY MEMBER"/>
    <property type="match status" value="1"/>
</dbReference>
<evidence type="ECO:0000313" key="2">
    <source>
        <dbReference type="EMBL" id="KYG83904.1"/>
    </source>
</evidence>
<organism evidence="2 3">
    <name type="scientific">Roseivirga echinicomitans</name>
    <dbReference type="NCBI Taxonomy" id="296218"/>
    <lineage>
        <taxon>Bacteria</taxon>
        <taxon>Pseudomonadati</taxon>
        <taxon>Bacteroidota</taxon>
        <taxon>Cytophagia</taxon>
        <taxon>Cytophagales</taxon>
        <taxon>Roseivirgaceae</taxon>
        <taxon>Roseivirga</taxon>
    </lineage>
</organism>
<dbReference type="AlphaFoldDB" id="A0A150XZ21"/>